<keyword evidence="4" id="KW-0378">Hydrolase</keyword>
<evidence type="ECO:0000313" key="3">
    <source>
        <dbReference type="EMBL" id="QJA62376.1"/>
    </source>
</evidence>
<keyword evidence="4" id="KW-0540">Nuclease</keyword>
<dbReference type="InterPro" id="IPR003615">
    <property type="entry name" value="HNH_nuc"/>
</dbReference>
<gene>
    <name evidence="4" type="ORF">MM415A00550_0020</name>
    <name evidence="3" type="ORF">MM415B00794_0032</name>
</gene>
<proteinExistence type="predicted"/>
<feature type="domain" description="HNH nuclease" evidence="2">
    <location>
        <begin position="109"/>
        <end position="148"/>
    </location>
</feature>
<evidence type="ECO:0000313" key="4">
    <source>
        <dbReference type="EMBL" id="QJA81388.1"/>
    </source>
</evidence>
<dbReference type="SUPFAM" id="SSF54060">
    <property type="entry name" value="His-Me finger endonucleases"/>
    <property type="match status" value="1"/>
</dbReference>
<dbReference type="AlphaFoldDB" id="A0A6M3KIY2"/>
<keyword evidence="1" id="KW-0175">Coiled coil</keyword>
<name>A0A6M3KIY2_9ZZZZ</name>
<dbReference type="GO" id="GO:0004519">
    <property type="term" value="F:endonuclease activity"/>
    <property type="evidence" value="ECO:0007669"/>
    <property type="project" value="UniProtKB-KW"/>
</dbReference>
<reference evidence="4" key="1">
    <citation type="submission" date="2020-03" db="EMBL/GenBank/DDBJ databases">
        <title>The deep terrestrial virosphere.</title>
        <authorList>
            <person name="Holmfeldt K."/>
            <person name="Nilsson E."/>
            <person name="Simone D."/>
            <person name="Lopez-Fernandez M."/>
            <person name="Wu X."/>
            <person name="de Brujin I."/>
            <person name="Lundin D."/>
            <person name="Andersson A."/>
            <person name="Bertilsson S."/>
            <person name="Dopson M."/>
        </authorList>
    </citation>
    <scope>NUCLEOTIDE SEQUENCE</scope>
    <source>
        <strain evidence="4">MM415A00550</strain>
        <strain evidence="3">MM415B00794</strain>
    </source>
</reference>
<dbReference type="InterPro" id="IPR044925">
    <property type="entry name" value="His-Me_finger_sf"/>
</dbReference>
<dbReference type="Gene3D" id="3.90.75.20">
    <property type="match status" value="1"/>
</dbReference>
<organism evidence="4">
    <name type="scientific">viral metagenome</name>
    <dbReference type="NCBI Taxonomy" id="1070528"/>
    <lineage>
        <taxon>unclassified sequences</taxon>
        <taxon>metagenomes</taxon>
        <taxon>organismal metagenomes</taxon>
    </lineage>
</organism>
<sequence length="203" mass="23784">MPELGEIQTGMERGFKGSWAKYVWHACEVCGKERWVYLQNGVPKFTHCKSCAMKRESTRRKCSEAHSGKNSYTWKGGKITVKRGYINIWTPPDNFFYPMANSDGYIREHRLIMAQHLGRCLHRWEIVHHKNGIKDDNRIENLELSSSGAHSLAHSKGYREGYQKGLKDGKDKQIQELKELMQRQEKELRLLQWQIRNGERTYG</sequence>
<dbReference type="EMBL" id="MT141469">
    <property type="protein sequence ID" value="QJA62376.1"/>
    <property type="molecule type" value="Genomic_DNA"/>
</dbReference>
<protein>
    <submittedName>
        <fullName evidence="4">Putative homing endonuclease</fullName>
    </submittedName>
</protein>
<accession>A0A6M3KIY2</accession>
<keyword evidence="4" id="KW-0255">Endonuclease</keyword>
<evidence type="ECO:0000259" key="2">
    <source>
        <dbReference type="Pfam" id="PF13392"/>
    </source>
</evidence>
<evidence type="ECO:0000256" key="1">
    <source>
        <dbReference type="SAM" id="Coils"/>
    </source>
</evidence>
<dbReference type="EMBL" id="MT142457">
    <property type="protein sequence ID" value="QJA81388.1"/>
    <property type="molecule type" value="Genomic_DNA"/>
</dbReference>
<dbReference type="Pfam" id="PF13392">
    <property type="entry name" value="HNH_3"/>
    <property type="match status" value="1"/>
</dbReference>
<feature type="coiled-coil region" evidence="1">
    <location>
        <begin position="167"/>
        <end position="201"/>
    </location>
</feature>